<dbReference type="AlphaFoldDB" id="A0AAV4WNF6"/>
<accession>A0AAV4WNF6</accession>
<organism evidence="1 2">
    <name type="scientific">Caerostris darwini</name>
    <dbReference type="NCBI Taxonomy" id="1538125"/>
    <lineage>
        <taxon>Eukaryota</taxon>
        <taxon>Metazoa</taxon>
        <taxon>Ecdysozoa</taxon>
        <taxon>Arthropoda</taxon>
        <taxon>Chelicerata</taxon>
        <taxon>Arachnida</taxon>
        <taxon>Araneae</taxon>
        <taxon>Araneomorphae</taxon>
        <taxon>Entelegynae</taxon>
        <taxon>Araneoidea</taxon>
        <taxon>Araneidae</taxon>
        <taxon>Caerostris</taxon>
    </lineage>
</organism>
<sequence length="237" mass="26201">MEIHGGTAPRAVMSSDRTPEIHKLWMHARARPLPRADISSRISIPQPKEALKAESEASPLQFASEIQISSNAQSSRIRFPVTKFARTLDGQYRLSAVVSIDRTHPSKATSLSLSLWDTRHSCIPISTHTSNRIKPSIIFKTRFFPNPTSACATVANNPAPRMKIHGGSAPPAMMNSDRASEIHKLWIHALLRAEISSRISIPQPKEAVKAKADASPLQFASEIQISVNHNLITKRRI</sequence>
<evidence type="ECO:0000313" key="1">
    <source>
        <dbReference type="EMBL" id="GIY82995.1"/>
    </source>
</evidence>
<dbReference type="Proteomes" id="UP001054837">
    <property type="component" value="Unassembled WGS sequence"/>
</dbReference>
<comment type="caution">
    <text evidence="1">The sequence shown here is derived from an EMBL/GenBank/DDBJ whole genome shotgun (WGS) entry which is preliminary data.</text>
</comment>
<proteinExistence type="predicted"/>
<dbReference type="EMBL" id="BPLQ01014758">
    <property type="protein sequence ID" value="GIY82995.1"/>
    <property type="molecule type" value="Genomic_DNA"/>
</dbReference>
<name>A0AAV4WNF6_9ARAC</name>
<evidence type="ECO:0000313" key="2">
    <source>
        <dbReference type="Proteomes" id="UP001054837"/>
    </source>
</evidence>
<protein>
    <submittedName>
        <fullName evidence="1">Uncharacterized protein</fullName>
    </submittedName>
</protein>
<reference evidence="1 2" key="1">
    <citation type="submission" date="2021-06" db="EMBL/GenBank/DDBJ databases">
        <title>Caerostris darwini draft genome.</title>
        <authorList>
            <person name="Kono N."/>
            <person name="Arakawa K."/>
        </authorList>
    </citation>
    <scope>NUCLEOTIDE SEQUENCE [LARGE SCALE GENOMIC DNA]</scope>
</reference>
<gene>
    <name evidence="1" type="ORF">CDAR_553771</name>
</gene>
<keyword evidence="2" id="KW-1185">Reference proteome</keyword>